<evidence type="ECO:0000313" key="2">
    <source>
        <dbReference type="Proteomes" id="UP000499080"/>
    </source>
</evidence>
<accession>A0A4Y2BJR2</accession>
<name>A0A4Y2BJR2_ARAVE</name>
<dbReference type="AlphaFoldDB" id="A0A4Y2BJR2"/>
<sequence>MTLLTSDVSHNELPRREVSDWANTTTLLQPMDQQVIPNLKKFYTKAFFERFLKETEGTRDVPKESFVVLFQKETLLQSKTYSVIKNTNFWLLFHISATDIDAFVVPWNQFQETILVKVGAQRAKEVLYSLLTSSLLRK</sequence>
<protein>
    <submittedName>
        <fullName evidence="1">Uncharacterized protein</fullName>
    </submittedName>
</protein>
<evidence type="ECO:0000313" key="1">
    <source>
        <dbReference type="EMBL" id="GBL91486.1"/>
    </source>
</evidence>
<reference evidence="1 2" key="1">
    <citation type="journal article" date="2019" name="Sci. Rep.">
        <title>Orb-weaving spider Araneus ventricosus genome elucidates the spidroin gene catalogue.</title>
        <authorList>
            <person name="Kono N."/>
            <person name="Nakamura H."/>
            <person name="Ohtoshi R."/>
            <person name="Moran D.A.P."/>
            <person name="Shinohara A."/>
            <person name="Yoshida Y."/>
            <person name="Fujiwara M."/>
            <person name="Mori M."/>
            <person name="Tomita M."/>
            <person name="Arakawa K."/>
        </authorList>
    </citation>
    <scope>NUCLEOTIDE SEQUENCE [LARGE SCALE GENOMIC DNA]</scope>
</reference>
<proteinExistence type="predicted"/>
<gene>
    <name evidence="1" type="ORF">AVEN_136959_1</name>
</gene>
<keyword evidence="2" id="KW-1185">Reference proteome</keyword>
<organism evidence="1 2">
    <name type="scientific">Araneus ventricosus</name>
    <name type="common">Orbweaver spider</name>
    <name type="synonym">Epeira ventricosa</name>
    <dbReference type="NCBI Taxonomy" id="182803"/>
    <lineage>
        <taxon>Eukaryota</taxon>
        <taxon>Metazoa</taxon>
        <taxon>Ecdysozoa</taxon>
        <taxon>Arthropoda</taxon>
        <taxon>Chelicerata</taxon>
        <taxon>Arachnida</taxon>
        <taxon>Araneae</taxon>
        <taxon>Araneomorphae</taxon>
        <taxon>Entelegynae</taxon>
        <taxon>Araneoidea</taxon>
        <taxon>Araneidae</taxon>
        <taxon>Araneus</taxon>
    </lineage>
</organism>
<comment type="caution">
    <text evidence="1">The sequence shown here is derived from an EMBL/GenBank/DDBJ whole genome shotgun (WGS) entry which is preliminary data.</text>
</comment>
<dbReference type="Proteomes" id="UP000499080">
    <property type="component" value="Unassembled WGS sequence"/>
</dbReference>
<dbReference type="EMBL" id="BGPR01000079">
    <property type="protein sequence ID" value="GBL91486.1"/>
    <property type="molecule type" value="Genomic_DNA"/>
</dbReference>